<sequence length="184" mass="20020">MADGYDLIGPPEVQHIAPPPCPVVHAVGAPSIVPPAPCKVAPPPPRQPVVPVAPPVLAHGHVPPTRKTRVKESNREAESEATTTKMSKKEKESEMETEKSTSSTISTLKKEKKKQKKRRLIGNGNEAHQRPNSYDTLIISFMCVILIIAIAISIPILLTAFEVAEIDSIKILLEGIKETKMESD</sequence>
<evidence type="ECO:0000256" key="1">
    <source>
        <dbReference type="SAM" id="MobiDB-lite"/>
    </source>
</evidence>
<feature type="region of interest" description="Disordered" evidence="1">
    <location>
        <begin position="51"/>
        <end position="128"/>
    </location>
</feature>
<feature type="compositionally biased region" description="Basic residues" evidence="1">
    <location>
        <begin position="110"/>
        <end position="120"/>
    </location>
</feature>
<dbReference type="AlphaFoldDB" id="A0A9P1N0J2"/>
<keyword evidence="2" id="KW-0812">Transmembrane</keyword>
<dbReference type="Proteomes" id="UP001152747">
    <property type="component" value="Unassembled WGS sequence"/>
</dbReference>
<feature type="compositionally biased region" description="Basic and acidic residues" evidence="1">
    <location>
        <begin position="87"/>
        <end position="99"/>
    </location>
</feature>
<evidence type="ECO:0000313" key="3">
    <source>
        <dbReference type="EMBL" id="CAI5443216.1"/>
    </source>
</evidence>
<gene>
    <name evidence="3" type="ORF">CAMP_LOCUS5853</name>
</gene>
<comment type="caution">
    <text evidence="3">The sequence shown here is derived from an EMBL/GenBank/DDBJ whole genome shotgun (WGS) entry which is preliminary data.</text>
</comment>
<reference evidence="3" key="1">
    <citation type="submission" date="2022-11" db="EMBL/GenBank/DDBJ databases">
        <authorList>
            <person name="Kikuchi T."/>
        </authorList>
    </citation>
    <scope>NUCLEOTIDE SEQUENCE</scope>
    <source>
        <strain evidence="3">PS1010</strain>
    </source>
</reference>
<feature type="transmembrane region" description="Helical" evidence="2">
    <location>
        <begin position="137"/>
        <end position="161"/>
    </location>
</feature>
<protein>
    <submittedName>
        <fullName evidence="3">Uncharacterized protein</fullName>
    </submittedName>
</protein>
<organism evidence="3 4">
    <name type="scientific">Caenorhabditis angaria</name>
    <dbReference type="NCBI Taxonomy" id="860376"/>
    <lineage>
        <taxon>Eukaryota</taxon>
        <taxon>Metazoa</taxon>
        <taxon>Ecdysozoa</taxon>
        <taxon>Nematoda</taxon>
        <taxon>Chromadorea</taxon>
        <taxon>Rhabditida</taxon>
        <taxon>Rhabditina</taxon>
        <taxon>Rhabditomorpha</taxon>
        <taxon>Rhabditoidea</taxon>
        <taxon>Rhabditidae</taxon>
        <taxon>Peloderinae</taxon>
        <taxon>Caenorhabditis</taxon>
    </lineage>
</organism>
<keyword evidence="4" id="KW-1185">Reference proteome</keyword>
<evidence type="ECO:0000313" key="4">
    <source>
        <dbReference type="Proteomes" id="UP001152747"/>
    </source>
</evidence>
<evidence type="ECO:0000256" key="2">
    <source>
        <dbReference type="SAM" id="Phobius"/>
    </source>
</evidence>
<dbReference type="EMBL" id="CANHGI010000002">
    <property type="protein sequence ID" value="CAI5443216.1"/>
    <property type="molecule type" value="Genomic_DNA"/>
</dbReference>
<accession>A0A9P1N0J2</accession>
<keyword evidence="2" id="KW-1133">Transmembrane helix</keyword>
<keyword evidence="2" id="KW-0472">Membrane</keyword>
<name>A0A9P1N0J2_9PELO</name>
<proteinExistence type="predicted"/>